<protein>
    <recommendedName>
        <fullName evidence="7">Peptidase S1 domain-containing protein</fullName>
    </recommendedName>
</protein>
<evidence type="ECO:0000313" key="9">
    <source>
        <dbReference type="Proteomes" id="UP001497472"/>
    </source>
</evidence>
<feature type="transmembrane region" description="Helical" evidence="5">
    <location>
        <begin position="317"/>
        <end position="337"/>
    </location>
</feature>
<gene>
    <name evidence="8" type="ORF">LNINA_LOCUS7665</name>
</gene>
<keyword evidence="4" id="KW-1015">Disulfide bond</keyword>
<dbReference type="AlphaFoldDB" id="A0AAV1JGI0"/>
<dbReference type="InterPro" id="IPR050430">
    <property type="entry name" value="Peptidase_S1"/>
</dbReference>
<accession>A0AAV1JGI0</accession>
<dbReference type="SMART" id="SM00020">
    <property type="entry name" value="Tryp_SPc"/>
    <property type="match status" value="1"/>
</dbReference>
<organism evidence="8 9">
    <name type="scientific">Leptosia nina</name>
    <dbReference type="NCBI Taxonomy" id="320188"/>
    <lineage>
        <taxon>Eukaryota</taxon>
        <taxon>Metazoa</taxon>
        <taxon>Ecdysozoa</taxon>
        <taxon>Arthropoda</taxon>
        <taxon>Hexapoda</taxon>
        <taxon>Insecta</taxon>
        <taxon>Pterygota</taxon>
        <taxon>Neoptera</taxon>
        <taxon>Endopterygota</taxon>
        <taxon>Lepidoptera</taxon>
        <taxon>Glossata</taxon>
        <taxon>Ditrysia</taxon>
        <taxon>Papilionoidea</taxon>
        <taxon>Pieridae</taxon>
        <taxon>Pierinae</taxon>
        <taxon>Leptosia</taxon>
    </lineage>
</organism>
<keyword evidence="5" id="KW-1133">Transmembrane helix</keyword>
<dbReference type="EMBL" id="CAVLEF010000010">
    <property type="protein sequence ID" value="CAK1548251.1"/>
    <property type="molecule type" value="Genomic_DNA"/>
</dbReference>
<keyword evidence="5" id="KW-0472">Membrane</keyword>
<evidence type="ECO:0000256" key="2">
    <source>
        <dbReference type="ARBA" id="ARBA00022801"/>
    </source>
</evidence>
<evidence type="ECO:0000259" key="7">
    <source>
        <dbReference type="PROSITE" id="PS50240"/>
    </source>
</evidence>
<proteinExistence type="predicted"/>
<dbReference type="Proteomes" id="UP001497472">
    <property type="component" value="Unassembled WGS sequence"/>
</dbReference>
<name>A0AAV1JGI0_9NEOP</name>
<dbReference type="PANTHER" id="PTHR24276:SF98">
    <property type="entry name" value="FI18310P1-RELATED"/>
    <property type="match status" value="1"/>
</dbReference>
<dbReference type="GO" id="GO:0006508">
    <property type="term" value="P:proteolysis"/>
    <property type="evidence" value="ECO:0007669"/>
    <property type="project" value="UniProtKB-KW"/>
</dbReference>
<feature type="domain" description="Peptidase S1" evidence="7">
    <location>
        <begin position="45"/>
        <end position="285"/>
    </location>
</feature>
<dbReference type="PROSITE" id="PS50240">
    <property type="entry name" value="TRYPSIN_DOM"/>
    <property type="match status" value="1"/>
</dbReference>
<evidence type="ECO:0000256" key="1">
    <source>
        <dbReference type="ARBA" id="ARBA00022670"/>
    </source>
</evidence>
<dbReference type="PANTHER" id="PTHR24276">
    <property type="entry name" value="POLYSERASE-RELATED"/>
    <property type="match status" value="1"/>
</dbReference>
<dbReference type="Pfam" id="PF00089">
    <property type="entry name" value="Trypsin"/>
    <property type="match status" value="1"/>
</dbReference>
<dbReference type="GO" id="GO:0004252">
    <property type="term" value="F:serine-type endopeptidase activity"/>
    <property type="evidence" value="ECO:0007669"/>
    <property type="project" value="InterPro"/>
</dbReference>
<comment type="caution">
    <text evidence="8">The sequence shown here is derived from an EMBL/GenBank/DDBJ whole genome shotgun (WGS) entry which is preliminary data.</text>
</comment>
<evidence type="ECO:0000256" key="3">
    <source>
        <dbReference type="ARBA" id="ARBA00022825"/>
    </source>
</evidence>
<dbReference type="PROSITE" id="PS00134">
    <property type="entry name" value="TRYPSIN_HIS"/>
    <property type="match status" value="1"/>
</dbReference>
<dbReference type="SUPFAM" id="SSF50494">
    <property type="entry name" value="Trypsin-like serine proteases"/>
    <property type="match status" value="1"/>
</dbReference>
<dbReference type="InterPro" id="IPR009003">
    <property type="entry name" value="Peptidase_S1_PA"/>
</dbReference>
<dbReference type="Gene3D" id="2.40.10.10">
    <property type="entry name" value="Trypsin-like serine proteases"/>
    <property type="match status" value="2"/>
</dbReference>
<dbReference type="InterPro" id="IPR043504">
    <property type="entry name" value="Peptidase_S1_PA_chymotrypsin"/>
</dbReference>
<reference evidence="8 9" key="1">
    <citation type="submission" date="2023-11" db="EMBL/GenBank/DDBJ databases">
        <authorList>
            <person name="Okamura Y."/>
        </authorList>
    </citation>
    <scope>NUCLEOTIDE SEQUENCE [LARGE SCALE GENOMIC DNA]</scope>
</reference>
<dbReference type="InterPro" id="IPR001254">
    <property type="entry name" value="Trypsin_dom"/>
</dbReference>
<dbReference type="InterPro" id="IPR018114">
    <property type="entry name" value="TRYPSIN_HIS"/>
</dbReference>
<evidence type="ECO:0000256" key="5">
    <source>
        <dbReference type="SAM" id="Phobius"/>
    </source>
</evidence>
<evidence type="ECO:0000256" key="6">
    <source>
        <dbReference type="SAM" id="SignalP"/>
    </source>
</evidence>
<sequence length="338" mass="37604">MMDTFFRSLIFFLIFFCSLLDICKSEHEKKNADYNDVGDEGGIEIAGDELNNNSNITVCTRRQNSIMHEIQTATPIQFPFVVALMSQRNEYVCSGSIVSNGIILTAAHCTPTVSYALVNATSDKKDETVIQLHVIKTENFPTYTGGDSPKNVGILFTEKHNNTIASKIRLSNVTDSKNLNEMEALGFGLNAEVGQSKTLQFIGIEKRSRSGDLIQGFFDCIDTKIPTCFRDAGGPVIFDNELIGVITKGQNECTKEITSSYAINKHVVDVLPIYTFKAWLDEQIVKSQEQAKEPLEVYPSKPIFREAVHVMTSTGNVFSFCSSAFAVFQILFISLSFY</sequence>
<keyword evidence="2" id="KW-0378">Hydrolase</keyword>
<keyword evidence="1" id="KW-0645">Protease</keyword>
<evidence type="ECO:0000313" key="8">
    <source>
        <dbReference type="EMBL" id="CAK1548251.1"/>
    </source>
</evidence>
<feature type="chain" id="PRO_5043673562" description="Peptidase S1 domain-containing protein" evidence="6">
    <location>
        <begin position="26"/>
        <end position="338"/>
    </location>
</feature>
<keyword evidence="3" id="KW-0720">Serine protease</keyword>
<keyword evidence="6" id="KW-0732">Signal</keyword>
<feature type="signal peptide" evidence="6">
    <location>
        <begin position="1"/>
        <end position="25"/>
    </location>
</feature>
<evidence type="ECO:0000256" key="4">
    <source>
        <dbReference type="ARBA" id="ARBA00023157"/>
    </source>
</evidence>
<keyword evidence="5" id="KW-0812">Transmembrane</keyword>
<keyword evidence="9" id="KW-1185">Reference proteome</keyword>